<dbReference type="Proteomes" id="UP001595701">
    <property type="component" value="Unassembled WGS sequence"/>
</dbReference>
<gene>
    <name evidence="2" type="ORF">ACFOZ0_32900</name>
</gene>
<accession>A0ABV7SRN8</accession>
<proteinExistence type="predicted"/>
<sequence>MSADDVTQLVLRERQSRDRGWYPEMAACFADDSVVQMSWFTGSGADFVRQTRAMAGRGDYAVHRLSPPAVRIDGDRALAELPLIIEWRIDVDGTEADLASACRSQYRAQRGTDGQWRIARITSIYEKDTLVPVLPGARLTVDPDELARYRPSYRFLAWYLNRKGYTVGDHHLGDDRPEAVAAQYRAEHAWLRQDPTPAASATL</sequence>
<organism evidence="2 3">
    <name type="scientific">Streptomyces yaanensis</name>
    <dbReference type="NCBI Taxonomy" id="1142239"/>
    <lineage>
        <taxon>Bacteria</taxon>
        <taxon>Bacillati</taxon>
        <taxon>Actinomycetota</taxon>
        <taxon>Actinomycetes</taxon>
        <taxon>Kitasatosporales</taxon>
        <taxon>Streptomycetaceae</taxon>
        <taxon>Streptomyces</taxon>
    </lineage>
</organism>
<name>A0ABV7SRN8_9ACTN</name>
<keyword evidence="3" id="KW-1185">Reference proteome</keyword>
<dbReference type="Gene3D" id="3.10.450.50">
    <property type="match status" value="1"/>
</dbReference>
<comment type="caution">
    <text evidence="2">The sequence shown here is derived from an EMBL/GenBank/DDBJ whole genome shotgun (WGS) entry which is preliminary data.</text>
</comment>
<dbReference type="RefSeq" id="WP_310771161.1">
    <property type="nucleotide sequence ID" value="NZ_JBHRWR010000041.1"/>
</dbReference>
<dbReference type="InterPro" id="IPR037401">
    <property type="entry name" value="SnoaL-like"/>
</dbReference>
<dbReference type="InterPro" id="IPR032710">
    <property type="entry name" value="NTF2-like_dom_sf"/>
</dbReference>
<evidence type="ECO:0000259" key="1">
    <source>
        <dbReference type="Pfam" id="PF13577"/>
    </source>
</evidence>
<dbReference type="EMBL" id="JBHRWR010000041">
    <property type="protein sequence ID" value="MFC3577975.1"/>
    <property type="molecule type" value="Genomic_DNA"/>
</dbReference>
<protein>
    <submittedName>
        <fullName evidence="2">Nuclear transport factor 2 family protein</fullName>
    </submittedName>
</protein>
<dbReference type="SUPFAM" id="SSF54427">
    <property type="entry name" value="NTF2-like"/>
    <property type="match status" value="1"/>
</dbReference>
<reference evidence="3" key="1">
    <citation type="journal article" date="2019" name="Int. J. Syst. Evol. Microbiol.">
        <title>The Global Catalogue of Microorganisms (GCM) 10K type strain sequencing project: providing services to taxonomists for standard genome sequencing and annotation.</title>
        <authorList>
            <consortium name="The Broad Institute Genomics Platform"/>
            <consortium name="The Broad Institute Genome Sequencing Center for Infectious Disease"/>
            <person name="Wu L."/>
            <person name="Ma J."/>
        </authorList>
    </citation>
    <scope>NUCLEOTIDE SEQUENCE [LARGE SCALE GENOMIC DNA]</scope>
    <source>
        <strain evidence="3">CGMCC 4.7035</strain>
    </source>
</reference>
<feature type="domain" description="SnoaL-like" evidence="1">
    <location>
        <begin position="4"/>
        <end position="121"/>
    </location>
</feature>
<dbReference type="Pfam" id="PF13577">
    <property type="entry name" value="SnoaL_4"/>
    <property type="match status" value="1"/>
</dbReference>
<evidence type="ECO:0000313" key="2">
    <source>
        <dbReference type="EMBL" id="MFC3577975.1"/>
    </source>
</evidence>
<evidence type="ECO:0000313" key="3">
    <source>
        <dbReference type="Proteomes" id="UP001595701"/>
    </source>
</evidence>